<evidence type="ECO:0000256" key="5">
    <source>
        <dbReference type="ARBA" id="ARBA00022842"/>
    </source>
</evidence>
<dbReference type="InterPro" id="IPR000600">
    <property type="entry name" value="ROK"/>
</dbReference>
<name>A0ABR5AHD2_9BACL</name>
<dbReference type="CDD" id="cd24067">
    <property type="entry name" value="ASKHA_NBD_ROK_BsFRK-like"/>
    <property type="match status" value="1"/>
</dbReference>
<reference evidence="8 9" key="1">
    <citation type="submission" date="2014-12" db="EMBL/GenBank/DDBJ databases">
        <title>Draft genome sequence of Paenibacillus kamchatkensis strain B-2647.</title>
        <authorList>
            <person name="Karlyshev A.V."/>
            <person name="Kudryashova E.B."/>
        </authorList>
    </citation>
    <scope>NUCLEOTIDE SEQUENCE [LARGE SCALE GENOMIC DNA]</scope>
    <source>
        <strain evidence="8 9">VKM B-2647</strain>
    </source>
</reference>
<sequence>MIGAIEAGGTKFVCGIGNDQGEILDQTLFPTGTPEETLAQAVRFFRGKPMEAIGVGSFGPIDLDPGSSTYGYITTTPKENWRQFDFVGALRKQFQVPIGFDTDVNAAALGESVLGAAKGLGSCLYMTVGTGIGAGTVAEGKLIHGMQHPEMGHILVKRHPEDHFQGICPYHGDCLEGLASRPALEKRWGKRGYQLELTHKAWEIEAYYIAQTVVTFILILSPKKIIVGGGIMKQRHLFPLIREQVQFLLNGYVQQEEVIKAVENYIVPPALGDCSGLYGALMLGRQAKCGSEAG</sequence>
<evidence type="ECO:0000256" key="3">
    <source>
        <dbReference type="ARBA" id="ARBA00022723"/>
    </source>
</evidence>
<evidence type="ECO:0000256" key="4">
    <source>
        <dbReference type="ARBA" id="ARBA00022833"/>
    </source>
</evidence>
<keyword evidence="4" id="KW-0862">Zinc</keyword>
<keyword evidence="9" id="KW-1185">Reference proteome</keyword>
<dbReference type="Proteomes" id="UP000031967">
    <property type="component" value="Unassembled WGS sequence"/>
</dbReference>
<evidence type="ECO:0000313" key="9">
    <source>
        <dbReference type="Proteomes" id="UP000031967"/>
    </source>
</evidence>
<organism evidence="8 9">
    <name type="scientific">Gordoniibacillus kamchatkensis</name>
    <dbReference type="NCBI Taxonomy" id="1590651"/>
    <lineage>
        <taxon>Bacteria</taxon>
        <taxon>Bacillati</taxon>
        <taxon>Bacillota</taxon>
        <taxon>Bacilli</taxon>
        <taxon>Bacillales</taxon>
        <taxon>Paenibacillaceae</taxon>
        <taxon>Gordoniibacillus</taxon>
    </lineage>
</organism>
<evidence type="ECO:0000256" key="6">
    <source>
        <dbReference type="ARBA" id="ARBA00038887"/>
    </source>
</evidence>
<evidence type="ECO:0000256" key="7">
    <source>
        <dbReference type="ARBA" id="ARBA00048451"/>
    </source>
</evidence>
<dbReference type="SUPFAM" id="SSF53067">
    <property type="entry name" value="Actin-like ATPase domain"/>
    <property type="match status" value="1"/>
</dbReference>
<comment type="cofactor">
    <cofactor evidence="1">
        <name>Mg(2+)</name>
        <dbReference type="ChEBI" id="CHEBI:18420"/>
    </cofactor>
</comment>
<keyword evidence="3" id="KW-0479">Metal-binding</keyword>
<protein>
    <recommendedName>
        <fullName evidence="6">fructokinase</fullName>
        <ecNumber evidence="6">2.7.1.4</ecNumber>
    </recommendedName>
</protein>
<accession>A0ABR5AHD2</accession>
<dbReference type="RefSeq" id="WP_041048075.1">
    <property type="nucleotide sequence ID" value="NZ_JXAK01000021.1"/>
</dbReference>
<dbReference type="InterPro" id="IPR051804">
    <property type="entry name" value="Carb_Metab_Reg_Kinase/Isom"/>
</dbReference>
<comment type="catalytic activity">
    <reaction evidence="7">
        <text>D-fructose + ATP = D-fructose 6-phosphate + ADP + H(+)</text>
        <dbReference type="Rhea" id="RHEA:16125"/>
        <dbReference type="ChEBI" id="CHEBI:15378"/>
        <dbReference type="ChEBI" id="CHEBI:30616"/>
        <dbReference type="ChEBI" id="CHEBI:37721"/>
        <dbReference type="ChEBI" id="CHEBI:61527"/>
        <dbReference type="ChEBI" id="CHEBI:456216"/>
        <dbReference type="EC" id="2.7.1.4"/>
    </reaction>
</comment>
<evidence type="ECO:0000313" key="8">
    <source>
        <dbReference type="EMBL" id="KIL40429.1"/>
    </source>
</evidence>
<dbReference type="PANTHER" id="PTHR42742:SF3">
    <property type="entry name" value="FRUCTOKINASE"/>
    <property type="match status" value="1"/>
</dbReference>
<comment type="caution">
    <text evidence="8">The sequence shown here is derived from an EMBL/GenBank/DDBJ whole genome shotgun (WGS) entry which is preliminary data.</text>
</comment>
<dbReference type="Gene3D" id="3.30.420.40">
    <property type="match status" value="2"/>
</dbReference>
<proteinExistence type="inferred from homology"/>
<dbReference type="InterPro" id="IPR043129">
    <property type="entry name" value="ATPase_NBD"/>
</dbReference>
<dbReference type="EC" id="2.7.1.4" evidence="6"/>
<comment type="similarity">
    <text evidence="2">Belongs to the ROK (NagC/XylR) family.</text>
</comment>
<evidence type="ECO:0000256" key="1">
    <source>
        <dbReference type="ARBA" id="ARBA00001946"/>
    </source>
</evidence>
<dbReference type="Pfam" id="PF00480">
    <property type="entry name" value="ROK"/>
    <property type="match status" value="1"/>
</dbReference>
<dbReference type="EMBL" id="JXAK01000021">
    <property type="protein sequence ID" value="KIL40429.1"/>
    <property type="molecule type" value="Genomic_DNA"/>
</dbReference>
<gene>
    <name evidence="8" type="ORF">SD70_13515</name>
</gene>
<dbReference type="PANTHER" id="PTHR42742">
    <property type="entry name" value="TRANSCRIPTIONAL REPRESSOR MPRA"/>
    <property type="match status" value="1"/>
</dbReference>
<keyword evidence="5" id="KW-0460">Magnesium</keyword>
<evidence type="ECO:0000256" key="2">
    <source>
        <dbReference type="ARBA" id="ARBA00006479"/>
    </source>
</evidence>